<dbReference type="SUPFAM" id="SSF48452">
    <property type="entry name" value="TPR-like"/>
    <property type="match status" value="1"/>
</dbReference>
<evidence type="ECO:0000256" key="6">
    <source>
        <dbReference type="SAM" id="SignalP"/>
    </source>
</evidence>
<dbReference type="Proteomes" id="UP000199492">
    <property type="component" value="Unassembled WGS sequence"/>
</dbReference>
<dbReference type="InterPro" id="IPR033985">
    <property type="entry name" value="SusD-like_N"/>
</dbReference>
<evidence type="ECO:0000259" key="8">
    <source>
        <dbReference type="Pfam" id="PF14322"/>
    </source>
</evidence>
<dbReference type="Pfam" id="PF14322">
    <property type="entry name" value="SusD-like_3"/>
    <property type="match status" value="1"/>
</dbReference>
<keyword evidence="10" id="KW-1185">Reference proteome</keyword>
<organism evidence="9 10">
    <name type="scientific">Winogradskyella thalassocola</name>
    <dbReference type="NCBI Taxonomy" id="262004"/>
    <lineage>
        <taxon>Bacteria</taxon>
        <taxon>Pseudomonadati</taxon>
        <taxon>Bacteroidota</taxon>
        <taxon>Flavobacteriia</taxon>
        <taxon>Flavobacteriales</taxon>
        <taxon>Flavobacteriaceae</taxon>
        <taxon>Winogradskyella</taxon>
    </lineage>
</organism>
<dbReference type="InterPro" id="IPR011990">
    <property type="entry name" value="TPR-like_helical_dom_sf"/>
</dbReference>
<feature type="chain" id="PRO_5011741382" evidence="6">
    <location>
        <begin position="20"/>
        <end position="469"/>
    </location>
</feature>
<accession>A0A1G7YMV7</accession>
<dbReference type="RefSeq" id="WP_092466893.1">
    <property type="nucleotide sequence ID" value="NZ_FNCZ01000001.1"/>
</dbReference>
<comment type="subcellular location">
    <subcellularLocation>
        <location evidence="1">Cell outer membrane</location>
    </subcellularLocation>
</comment>
<sequence>MKLKTIKFGTLLFTLLLVANCSDDYLDVDSRAEIDAADSGDVVVPEQMVNGIYGMLTDWDYSFSYLGVTEIISDNADKGSSASDTGADKHLLDALEHTTTGPSILAMWEHWYKSIGRASIAITYTSDYGLTDQAYKDRLIGEAKFLRALNYFWLVRSFGDVPLQHVDYVVRQPKADVYEFIEQDLLDAIDLLPKKSEYASADLGRATQGAAQALLAKVYLYDEKWQDSYNMATAVVTGGNYDLHPNYEELWRASQENGIESLFEVQGRGESIAHGVQQYSQVQGARGTSGWGWGFNIPSQNLLNAFNAEGDAIRRDATIIFAGETLWDGREVSASTENPMYNEKAYSSANAGASDGDKNVRILRFAEVLLIQAEAALHVGADAATPLNRVRSRVNLTPIASPTYENIWNERRLELAFEHDRWFDIVRTGEAQSAMAADGKTFEVGKHELFPIPSLQINQTPEMTQNPNW</sequence>
<name>A0A1G7YMV7_9FLAO</name>
<evidence type="ECO:0000313" key="10">
    <source>
        <dbReference type="Proteomes" id="UP000199492"/>
    </source>
</evidence>
<dbReference type="OrthoDB" id="5694214at2"/>
<dbReference type="CDD" id="cd08977">
    <property type="entry name" value="SusD"/>
    <property type="match status" value="1"/>
</dbReference>
<feature type="domain" description="SusD-like N-terminal" evidence="8">
    <location>
        <begin position="24"/>
        <end position="220"/>
    </location>
</feature>
<dbReference type="Gene3D" id="1.25.40.390">
    <property type="match status" value="1"/>
</dbReference>
<dbReference type="AlphaFoldDB" id="A0A1G7YMV7"/>
<evidence type="ECO:0000256" key="4">
    <source>
        <dbReference type="ARBA" id="ARBA00023136"/>
    </source>
</evidence>
<reference evidence="10" key="1">
    <citation type="submission" date="2016-10" db="EMBL/GenBank/DDBJ databases">
        <authorList>
            <person name="Varghese N."/>
            <person name="Submissions S."/>
        </authorList>
    </citation>
    <scope>NUCLEOTIDE SEQUENCE [LARGE SCALE GENOMIC DNA]</scope>
    <source>
        <strain evidence="10">DSM 15363</strain>
    </source>
</reference>
<keyword evidence="4" id="KW-0472">Membrane</keyword>
<proteinExistence type="inferred from homology"/>
<evidence type="ECO:0000259" key="7">
    <source>
        <dbReference type="Pfam" id="PF07980"/>
    </source>
</evidence>
<feature type="domain" description="RagB/SusD" evidence="7">
    <location>
        <begin position="341"/>
        <end position="469"/>
    </location>
</feature>
<keyword evidence="3 6" id="KW-0732">Signal</keyword>
<dbReference type="STRING" id="262004.SAMN04489796_1011083"/>
<feature type="signal peptide" evidence="6">
    <location>
        <begin position="1"/>
        <end position="19"/>
    </location>
</feature>
<dbReference type="InterPro" id="IPR012944">
    <property type="entry name" value="SusD_RagB_dom"/>
</dbReference>
<dbReference type="Pfam" id="PF07980">
    <property type="entry name" value="SusD_RagB"/>
    <property type="match status" value="1"/>
</dbReference>
<evidence type="ECO:0000313" key="9">
    <source>
        <dbReference type="EMBL" id="SDG97831.1"/>
    </source>
</evidence>
<evidence type="ECO:0000256" key="2">
    <source>
        <dbReference type="ARBA" id="ARBA00006275"/>
    </source>
</evidence>
<dbReference type="EMBL" id="FNCZ01000001">
    <property type="protein sequence ID" value="SDG97831.1"/>
    <property type="molecule type" value="Genomic_DNA"/>
</dbReference>
<evidence type="ECO:0000256" key="3">
    <source>
        <dbReference type="ARBA" id="ARBA00022729"/>
    </source>
</evidence>
<gene>
    <name evidence="9" type="ORF">SAMN04489796_1011083</name>
</gene>
<evidence type="ECO:0000256" key="1">
    <source>
        <dbReference type="ARBA" id="ARBA00004442"/>
    </source>
</evidence>
<evidence type="ECO:0000256" key="5">
    <source>
        <dbReference type="ARBA" id="ARBA00023237"/>
    </source>
</evidence>
<comment type="similarity">
    <text evidence="2">Belongs to the SusD family.</text>
</comment>
<keyword evidence="5" id="KW-0998">Cell outer membrane</keyword>
<protein>
    <submittedName>
        <fullName evidence="9">Starch-binding associating with outer membrane</fullName>
    </submittedName>
</protein>
<dbReference type="GO" id="GO:0009279">
    <property type="term" value="C:cell outer membrane"/>
    <property type="evidence" value="ECO:0007669"/>
    <property type="project" value="UniProtKB-SubCell"/>
</dbReference>